<evidence type="ECO:0000313" key="3">
    <source>
        <dbReference type="Proteomes" id="UP000660729"/>
    </source>
</evidence>
<sequence>MATRMRDFLANSLTAVKNVFSRTSSPNAAANVNSRSDSQTSRRTRQPAPPAPIAGSRVLSGRVRGLAAAKRKRPCRSIEDYKFRLERLVSGIDSLENVEELCDERQAQIADVMMVSDIDPSIEQRIDTLIEQQGRAEGLIEKRLKILQADADALVQSIEQDSPTDRPPLLPFYLRSQLKTYDRARQIYQTQVNTTSNTEQDLDKITAILAQAKEQQPQRGWQYTRSYLERLGVRRAGICKHQRVAQSCRQRLTYELRKLCKQHAPKTLHDENFLKLFRKVGEQQIFLDQPKEPEEPVEATDELRQEWEAAQAKLKDCWQNYNITDPPGSLEKNCDGVQDEYEKLRGNLFGMHRSFHKKIDKAERRYRKVRDKAMRAGLPPEATAYTDLGEFTHHAEDDEAASVVLPIFEPEAEHRIQFWKEYAWMSSCQQPSAISLEPPDGEIWDDGYVSVRPESSVIGGSKAVTAARRAKIQQYRESCEELRHIANRDYARLK</sequence>
<comment type="caution">
    <text evidence="2">The sequence shown here is derived from an EMBL/GenBank/DDBJ whole genome shotgun (WGS) entry which is preliminary data.</text>
</comment>
<dbReference type="Proteomes" id="UP000660729">
    <property type="component" value="Unassembled WGS sequence"/>
</dbReference>
<feature type="compositionally biased region" description="Polar residues" evidence="1">
    <location>
        <begin position="24"/>
        <end position="33"/>
    </location>
</feature>
<organism evidence="2 3">
    <name type="scientific">Pseudocercospora fuligena</name>
    <dbReference type="NCBI Taxonomy" id="685502"/>
    <lineage>
        <taxon>Eukaryota</taxon>
        <taxon>Fungi</taxon>
        <taxon>Dikarya</taxon>
        <taxon>Ascomycota</taxon>
        <taxon>Pezizomycotina</taxon>
        <taxon>Dothideomycetes</taxon>
        <taxon>Dothideomycetidae</taxon>
        <taxon>Mycosphaerellales</taxon>
        <taxon>Mycosphaerellaceae</taxon>
        <taxon>Pseudocercospora</taxon>
    </lineage>
</organism>
<dbReference type="OrthoDB" id="3637007at2759"/>
<reference evidence="2" key="1">
    <citation type="submission" date="2020-04" db="EMBL/GenBank/DDBJ databases">
        <title>Draft genome resource of the tomato pathogen Pseudocercospora fuligena.</title>
        <authorList>
            <person name="Zaccaron A."/>
        </authorList>
    </citation>
    <scope>NUCLEOTIDE SEQUENCE</scope>
    <source>
        <strain evidence="2">PF001</strain>
    </source>
</reference>
<keyword evidence="3" id="KW-1185">Reference proteome</keyword>
<accession>A0A8H6RQQ2</accession>
<evidence type="ECO:0000313" key="2">
    <source>
        <dbReference type="EMBL" id="KAF7195774.1"/>
    </source>
</evidence>
<name>A0A8H6RQQ2_9PEZI</name>
<evidence type="ECO:0000256" key="1">
    <source>
        <dbReference type="SAM" id="MobiDB-lite"/>
    </source>
</evidence>
<feature type="region of interest" description="Disordered" evidence="1">
    <location>
        <begin position="24"/>
        <end position="56"/>
    </location>
</feature>
<gene>
    <name evidence="2" type="ORF">HII31_02909</name>
</gene>
<dbReference type="AlphaFoldDB" id="A0A8H6RQQ2"/>
<protein>
    <submittedName>
        <fullName evidence="2">Uncharacterized protein</fullName>
    </submittedName>
</protein>
<proteinExistence type="predicted"/>
<dbReference type="EMBL" id="JABCIY010000037">
    <property type="protein sequence ID" value="KAF7195774.1"/>
    <property type="molecule type" value="Genomic_DNA"/>
</dbReference>